<evidence type="ECO:0000256" key="3">
    <source>
        <dbReference type="ARBA" id="ARBA00006483"/>
    </source>
</evidence>
<dbReference type="EMBL" id="LWCA01001748">
    <property type="protein sequence ID" value="OAF64570.1"/>
    <property type="molecule type" value="Genomic_DNA"/>
</dbReference>
<dbReference type="PROSITE" id="PS50157">
    <property type="entry name" value="ZINC_FINGER_C2H2_2"/>
    <property type="match status" value="2"/>
</dbReference>
<dbReference type="FunFam" id="3.30.160.60:FF:000446">
    <property type="entry name" value="Zinc finger protein"/>
    <property type="match status" value="2"/>
</dbReference>
<dbReference type="InterPro" id="IPR013087">
    <property type="entry name" value="Znf_C2H2_type"/>
</dbReference>
<evidence type="ECO:0000256" key="11">
    <source>
        <dbReference type="ARBA" id="ARBA00043113"/>
    </source>
</evidence>
<comment type="similarity">
    <text evidence="3">Belongs to the PRA1 family.</text>
</comment>
<feature type="domain" description="C2H2-type" evidence="15">
    <location>
        <begin position="234"/>
        <end position="261"/>
    </location>
</feature>
<gene>
    <name evidence="16" type="ORF">A3Q56_07710</name>
</gene>
<name>A0A177ARW9_9BILA</name>
<dbReference type="GO" id="GO:0005794">
    <property type="term" value="C:Golgi apparatus"/>
    <property type="evidence" value="ECO:0007669"/>
    <property type="project" value="TreeGrafter"/>
</dbReference>
<evidence type="ECO:0000256" key="10">
    <source>
        <dbReference type="ARBA" id="ARBA00039293"/>
    </source>
</evidence>
<keyword evidence="6 12" id="KW-0863">Zinc-finger</keyword>
<dbReference type="SMART" id="SM00355">
    <property type="entry name" value="ZnF_C2H2"/>
    <property type="match status" value="3"/>
</dbReference>
<keyword evidence="7" id="KW-0862">Zinc</keyword>
<evidence type="ECO:0000256" key="8">
    <source>
        <dbReference type="ARBA" id="ARBA00022989"/>
    </source>
</evidence>
<evidence type="ECO:0000256" key="14">
    <source>
        <dbReference type="SAM" id="Phobius"/>
    </source>
</evidence>
<feature type="transmembrane region" description="Helical" evidence="14">
    <location>
        <begin position="140"/>
        <end position="157"/>
    </location>
</feature>
<dbReference type="PANTHER" id="PTHR19317">
    <property type="entry name" value="PRENYLATED RAB ACCEPTOR 1-RELATED"/>
    <property type="match status" value="1"/>
</dbReference>
<evidence type="ECO:0000256" key="7">
    <source>
        <dbReference type="ARBA" id="ARBA00022833"/>
    </source>
</evidence>
<dbReference type="OrthoDB" id="63113at2759"/>
<accession>A0A177ARW9</accession>
<dbReference type="Proteomes" id="UP000078046">
    <property type="component" value="Unassembled WGS sequence"/>
</dbReference>
<evidence type="ECO:0000256" key="5">
    <source>
        <dbReference type="ARBA" id="ARBA00022723"/>
    </source>
</evidence>
<dbReference type="InterPro" id="IPR036236">
    <property type="entry name" value="Znf_C2H2_sf"/>
</dbReference>
<evidence type="ECO:0000256" key="1">
    <source>
        <dbReference type="ARBA" id="ARBA00004141"/>
    </source>
</evidence>
<proteinExistence type="inferred from homology"/>
<evidence type="ECO:0000256" key="2">
    <source>
        <dbReference type="ARBA" id="ARBA00004234"/>
    </source>
</evidence>
<keyword evidence="9 14" id="KW-0472">Membrane</keyword>
<dbReference type="GO" id="GO:0016020">
    <property type="term" value="C:membrane"/>
    <property type="evidence" value="ECO:0007669"/>
    <property type="project" value="UniProtKB-SubCell"/>
</dbReference>
<dbReference type="Gene3D" id="3.30.160.60">
    <property type="entry name" value="Classic Zinc Finger"/>
    <property type="match status" value="2"/>
</dbReference>
<evidence type="ECO:0000256" key="13">
    <source>
        <dbReference type="SAM" id="MobiDB-lite"/>
    </source>
</evidence>
<evidence type="ECO:0000256" key="9">
    <source>
        <dbReference type="ARBA" id="ARBA00023136"/>
    </source>
</evidence>
<evidence type="ECO:0000313" key="17">
    <source>
        <dbReference type="Proteomes" id="UP000078046"/>
    </source>
</evidence>
<keyword evidence="4 14" id="KW-0812">Transmembrane</keyword>
<dbReference type="AlphaFoldDB" id="A0A177ARW9"/>
<keyword evidence="17" id="KW-1185">Reference proteome</keyword>
<keyword evidence="8 14" id="KW-1133">Transmembrane helix</keyword>
<feature type="transmembrane region" description="Helical" evidence="14">
    <location>
        <begin position="89"/>
        <end position="120"/>
    </location>
</feature>
<feature type="region of interest" description="Disordered" evidence="13">
    <location>
        <begin position="1"/>
        <end position="23"/>
    </location>
</feature>
<comment type="subcellular location">
    <subcellularLocation>
        <location evidence="2">Cytoplasmic vesicle</location>
        <location evidence="2">Secretory vesicle</location>
        <location evidence="2">Synaptic vesicle</location>
    </subcellularLocation>
    <subcellularLocation>
        <location evidence="1">Membrane</location>
        <topology evidence="1">Multi-pass membrane protein</topology>
    </subcellularLocation>
</comment>
<keyword evidence="5" id="KW-0479">Metal-binding</keyword>
<dbReference type="GO" id="GO:0008021">
    <property type="term" value="C:synaptic vesicle"/>
    <property type="evidence" value="ECO:0007669"/>
    <property type="project" value="UniProtKB-SubCell"/>
</dbReference>
<organism evidence="16 17">
    <name type="scientific">Intoshia linei</name>
    <dbReference type="NCBI Taxonomy" id="1819745"/>
    <lineage>
        <taxon>Eukaryota</taxon>
        <taxon>Metazoa</taxon>
        <taxon>Spiralia</taxon>
        <taxon>Lophotrochozoa</taxon>
        <taxon>Mesozoa</taxon>
        <taxon>Orthonectida</taxon>
        <taxon>Rhopaluridae</taxon>
        <taxon>Intoshia</taxon>
    </lineage>
</organism>
<dbReference type="PROSITE" id="PS00028">
    <property type="entry name" value="ZINC_FINGER_C2H2_1"/>
    <property type="match status" value="2"/>
</dbReference>
<reference evidence="16 17" key="1">
    <citation type="submission" date="2016-04" db="EMBL/GenBank/DDBJ databases">
        <title>The genome of Intoshia linei affirms orthonectids as highly simplified spiralians.</title>
        <authorList>
            <person name="Mikhailov K.V."/>
            <person name="Slusarev G.S."/>
            <person name="Nikitin M.A."/>
            <person name="Logacheva M.D."/>
            <person name="Penin A."/>
            <person name="Aleoshin V."/>
            <person name="Panchin Y.V."/>
        </authorList>
    </citation>
    <scope>NUCLEOTIDE SEQUENCE [LARGE SCALE GENOMIC DNA]</scope>
    <source>
        <strain evidence="16">Intl2013</strain>
        <tissue evidence="16">Whole animal</tissue>
    </source>
</reference>
<evidence type="ECO:0000256" key="6">
    <source>
        <dbReference type="ARBA" id="ARBA00022771"/>
    </source>
</evidence>
<evidence type="ECO:0000313" key="16">
    <source>
        <dbReference type="EMBL" id="OAF64570.1"/>
    </source>
</evidence>
<protein>
    <recommendedName>
        <fullName evidence="10">Prenylated Rab acceptor protein 1</fullName>
    </recommendedName>
    <alternativeName>
        <fullName evidence="11">PRA1 family protein 1</fullName>
    </alternativeName>
</protein>
<evidence type="ECO:0000256" key="4">
    <source>
        <dbReference type="ARBA" id="ARBA00022692"/>
    </source>
</evidence>
<dbReference type="SUPFAM" id="SSF57667">
    <property type="entry name" value="beta-beta-alpha zinc fingers"/>
    <property type="match status" value="1"/>
</dbReference>
<dbReference type="PANTHER" id="PTHR19317:SF0">
    <property type="entry name" value="PRENYLATED RAB ACCEPTOR PROTEIN 1"/>
    <property type="match status" value="1"/>
</dbReference>
<dbReference type="InterPro" id="IPR004895">
    <property type="entry name" value="Prenylated_rab_accept_PRA1"/>
</dbReference>
<evidence type="ECO:0000259" key="15">
    <source>
        <dbReference type="PROSITE" id="PS50157"/>
    </source>
</evidence>
<feature type="domain" description="C2H2-type" evidence="15">
    <location>
        <begin position="262"/>
        <end position="290"/>
    </location>
</feature>
<dbReference type="Pfam" id="PF03208">
    <property type="entry name" value="PRA1"/>
    <property type="match status" value="1"/>
</dbReference>
<dbReference type="GO" id="GO:0008270">
    <property type="term" value="F:zinc ion binding"/>
    <property type="evidence" value="ECO:0007669"/>
    <property type="project" value="UniProtKB-KW"/>
</dbReference>
<comment type="caution">
    <text evidence="16">The sequence shown here is derived from an EMBL/GenBank/DDBJ whole genome shotgun (WGS) entry which is preliminary data.</text>
</comment>
<sequence>MSNQTSINIDESPLIKGNLDGPTPDKTDSRLNITQMLSVDAVKNWFTNRRKYTKAWTTFFNTAKFCKPTNFSDTKSRIYRNIFMFQSNYLYLSLALMLLSILTAPMLLIIVGIYVIICYFISSHNENNKVIILGHEIQLVYQYTALTLLFIPFFWLIGAGATFMWIMGAAIFICLLHAGFYNSAEDDIETIEMQSIDMVRRKMMSCTTCCKLFINLHLLIKHSIEVHDLQLKVFNCTDCKYITRHQSNLSVHLRTHTGERPYYCDCCGKRYTQGHLLKSHIKNRHNGKMSFYHLDKHRKAFKGKTNIDNPTTNQENVVLNEFELFISNNKNSLIETGSFTNIDTKSKISFENDDKFKCTNEIIATLQKKLKSLRHNVVEFIDVLVPDVKIKNLVDSQSNSVDLLLSLLVKCED</sequence>
<feature type="transmembrane region" description="Helical" evidence="14">
    <location>
        <begin position="163"/>
        <end position="182"/>
    </location>
</feature>
<evidence type="ECO:0000256" key="12">
    <source>
        <dbReference type="PROSITE-ProRule" id="PRU00042"/>
    </source>
</evidence>